<dbReference type="Proteomes" id="UP001500635">
    <property type="component" value="Unassembled WGS sequence"/>
</dbReference>
<keyword evidence="3" id="KW-1185">Reference proteome</keyword>
<dbReference type="SUPFAM" id="SSF53474">
    <property type="entry name" value="alpha/beta-Hydrolases"/>
    <property type="match status" value="1"/>
</dbReference>
<dbReference type="Gene3D" id="3.40.50.1820">
    <property type="entry name" value="alpha/beta hydrolase"/>
    <property type="match status" value="1"/>
</dbReference>
<dbReference type="InterPro" id="IPR029058">
    <property type="entry name" value="AB_hydrolase_fold"/>
</dbReference>
<dbReference type="PROSITE" id="PS51257">
    <property type="entry name" value="PROKAR_LIPOPROTEIN"/>
    <property type="match status" value="1"/>
</dbReference>
<reference evidence="3" key="1">
    <citation type="journal article" date="2019" name="Int. J. Syst. Evol. Microbiol.">
        <title>The Global Catalogue of Microorganisms (GCM) 10K type strain sequencing project: providing services to taxonomists for standard genome sequencing and annotation.</title>
        <authorList>
            <consortium name="The Broad Institute Genomics Platform"/>
            <consortium name="The Broad Institute Genome Sequencing Center for Infectious Disease"/>
            <person name="Wu L."/>
            <person name="Ma J."/>
        </authorList>
    </citation>
    <scope>NUCLEOTIDE SEQUENCE [LARGE SCALE GENOMIC DNA]</scope>
    <source>
        <strain evidence="3">JCM 17688</strain>
    </source>
</reference>
<name>A0ABP8J3P3_9ACTN</name>
<dbReference type="EMBL" id="BAABFR010000004">
    <property type="protein sequence ID" value="GAA4384413.1"/>
    <property type="molecule type" value="Genomic_DNA"/>
</dbReference>
<evidence type="ECO:0008006" key="4">
    <source>
        <dbReference type="Google" id="ProtNLM"/>
    </source>
</evidence>
<sequence length="283" mass="28021">MPRNLPAHARALTVTAAACVALAACSSTPHPVDSSGTPVTPAPTALPSGWLETDVTVPTPSGSVAGVYVHPSESSGSHPAAVILGPTGGDPGGADGGAEVELSVILAHDGSPSLRIDAPAAGATYAARLAQASAAVSDLAGRPGVDRRRLLVMGHGDGAAVAAGLAARPSGAPVIHGVALVEPVLAPAATVLSGVPDVVTLATGLPPGSQNLISCSDADIEVHCDDVQSAVDVMAGTHPNFVRLSGMSFALEDDSSKSRDSYTARLPFSATLAASIGTWLTMQ</sequence>
<protein>
    <recommendedName>
        <fullName evidence="4">Alpha/beta hydrolase family protein</fullName>
    </recommendedName>
</protein>
<proteinExistence type="predicted"/>
<comment type="caution">
    <text evidence="2">The sequence shown here is derived from an EMBL/GenBank/DDBJ whole genome shotgun (WGS) entry which is preliminary data.</text>
</comment>
<evidence type="ECO:0000256" key="1">
    <source>
        <dbReference type="SAM" id="SignalP"/>
    </source>
</evidence>
<feature type="signal peptide" evidence="1">
    <location>
        <begin position="1"/>
        <end position="23"/>
    </location>
</feature>
<feature type="chain" id="PRO_5047005440" description="Alpha/beta hydrolase family protein" evidence="1">
    <location>
        <begin position="24"/>
        <end position="283"/>
    </location>
</feature>
<dbReference type="RefSeq" id="WP_344990344.1">
    <property type="nucleotide sequence ID" value="NZ_BAABFR010000004.1"/>
</dbReference>
<accession>A0ABP8J3P3</accession>
<gene>
    <name evidence="2" type="ORF">GCM10023147_04840</name>
</gene>
<evidence type="ECO:0000313" key="3">
    <source>
        <dbReference type="Proteomes" id="UP001500635"/>
    </source>
</evidence>
<keyword evidence="1" id="KW-0732">Signal</keyword>
<organism evidence="2 3">
    <name type="scientific">Tsukamurella soli</name>
    <dbReference type="NCBI Taxonomy" id="644556"/>
    <lineage>
        <taxon>Bacteria</taxon>
        <taxon>Bacillati</taxon>
        <taxon>Actinomycetota</taxon>
        <taxon>Actinomycetes</taxon>
        <taxon>Mycobacteriales</taxon>
        <taxon>Tsukamurellaceae</taxon>
        <taxon>Tsukamurella</taxon>
    </lineage>
</organism>
<evidence type="ECO:0000313" key="2">
    <source>
        <dbReference type="EMBL" id="GAA4384413.1"/>
    </source>
</evidence>